<dbReference type="GO" id="GO:0006888">
    <property type="term" value="P:endoplasmic reticulum to Golgi vesicle-mediated transport"/>
    <property type="evidence" value="ECO:0007669"/>
    <property type="project" value="InterPro"/>
</dbReference>
<dbReference type="EMBL" id="QGNW01000725">
    <property type="protein sequence ID" value="RVW64122.1"/>
    <property type="molecule type" value="Genomic_DNA"/>
</dbReference>
<dbReference type="Proteomes" id="UP000288805">
    <property type="component" value="Unassembled WGS sequence"/>
</dbReference>
<dbReference type="SUPFAM" id="SSF81995">
    <property type="entry name" value="beta-sandwich domain of Sec23/24"/>
    <property type="match status" value="1"/>
</dbReference>
<dbReference type="AlphaFoldDB" id="A0A438FVX8"/>
<dbReference type="PANTHER" id="PTHR11141:SF0">
    <property type="entry name" value="PROTEIN TRANSPORT PROTEIN SEC23"/>
    <property type="match status" value="1"/>
</dbReference>
<evidence type="ECO:0000259" key="12">
    <source>
        <dbReference type="Pfam" id="PF04811"/>
    </source>
</evidence>
<evidence type="ECO:0000313" key="15">
    <source>
        <dbReference type="Proteomes" id="UP000288805"/>
    </source>
</evidence>
<evidence type="ECO:0000313" key="14">
    <source>
        <dbReference type="EMBL" id="RVW64122.1"/>
    </source>
</evidence>
<evidence type="ECO:0000256" key="2">
    <source>
        <dbReference type="ARBA" id="ARBA00022448"/>
    </source>
</evidence>
<evidence type="ECO:0000256" key="8">
    <source>
        <dbReference type="ARBA" id="ARBA00023136"/>
    </source>
</evidence>
<gene>
    <name evidence="14" type="primary">SEC23_1</name>
    <name evidence="14" type="ORF">CK203_052580</name>
</gene>
<evidence type="ECO:0000256" key="5">
    <source>
        <dbReference type="ARBA" id="ARBA00022833"/>
    </source>
</evidence>
<accession>A0A438FVX8</accession>
<dbReference type="InterPro" id="IPR026960">
    <property type="entry name" value="RVT-Znf"/>
</dbReference>
<sequence>MSEMGADQEGIDGVRMTWNVWPRTKVEASKCVIPIAASVSPIRSHPDIPTLPYAPLRCKTCISLLNPFCRVDFAAKIWICPFCFQRNHFPHHYSMISESNLPGELYPQYTTVEYSLSNPGAVPDVAAPQSIPPVFLFVLDTCMIEEELGFVKSALKRAIGLLPENALVGFVSFGTQVQVHELGFSEISKVYVFRGSKEISKDQVLEQLGLGGAGRRAVGGYPKGVQNGYASSGVTRFLLPASDCEYTLNSLLDELQTDQWPVQPGHRALRCTGVALSVAAGLLGACLPGTGARIIALVGGPCTEGPGTIVSKDLSDPVRSHKDLDKDAAPYFKKAVQFYENIAKQMVSQGHVLDLFASALDQEGVWSLRFSRFFNDWEVEEVERLLLTIRGRRLNPHLEDRVLWKETKDEIFSVNSLYCALVSRSVVQFPNNIIWSPCVPTKVGFFAWEASWDKVLTLDQLKERGCILANRCFLSCVEEESIDHILIHCTKARVL</sequence>
<organism evidence="14 15">
    <name type="scientific">Vitis vinifera</name>
    <name type="common">Grape</name>
    <dbReference type="NCBI Taxonomy" id="29760"/>
    <lineage>
        <taxon>Eukaryota</taxon>
        <taxon>Viridiplantae</taxon>
        <taxon>Streptophyta</taxon>
        <taxon>Embryophyta</taxon>
        <taxon>Tracheophyta</taxon>
        <taxon>Spermatophyta</taxon>
        <taxon>Magnoliopsida</taxon>
        <taxon>eudicotyledons</taxon>
        <taxon>Gunneridae</taxon>
        <taxon>Pentapetalae</taxon>
        <taxon>rosids</taxon>
        <taxon>Vitales</taxon>
        <taxon>Vitaceae</taxon>
        <taxon>Viteae</taxon>
        <taxon>Vitis</taxon>
    </lineage>
</organism>
<feature type="domain" description="Reverse transcriptase zinc-binding" evidence="13">
    <location>
        <begin position="412"/>
        <end position="493"/>
    </location>
</feature>
<dbReference type="InterPro" id="IPR006895">
    <property type="entry name" value="Znf_Sec23_Sec24"/>
</dbReference>
<dbReference type="FunFam" id="2.30.30.380:FF:000001">
    <property type="entry name" value="Protein transport protein SEC23"/>
    <property type="match status" value="1"/>
</dbReference>
<dbReference type="SUPFAM" id="SSF82919">
    <property type="entry name" value="Zn-finger domain of Sec23/24"/>
    <property type="match status" value="1"/>
</dbReference>
<dbReference type="Pfam" id="PF04811">
    <property type="entry name" value="Sec23_trunk"/>
    <property type="match status" value="1"/>
</dbReference>
<evidence type="ECO:0000256" key="4">
    <source>
        <dbReference type="ARBA" id="ARBA00022824"/>
    </source>
</evidence>
<comment type="function">
    <text evidence="10">Component of the coat protein complex II (COPII) which promotes the formation of transport vesicles from the endoplasmic reticulum (ER). The coat has two main functions, the physical deformation of the endoplasmic reticulum membrane into vesicles and the selection of cargo molecules.</text>
</comment>
<dbReference type="GO" id="GO:0008270">
    <property type="term" value="F:zinc ion binding"/>
    <property type="evidence" value="ECO:0007669"/>
    <property type="project" value="InterPro"/>
</dbReference>
<dbReference type="GO" id="GO:0005789">
    <property type="term" value="C:endoplasmic reticulum membrane"/>
    <property type="evidence" value="ECO:0007669"/>
    <property type="project" value="UniProtKB-SubCell"/>
</dbReference>
<keyword evidence="6 10" id="KW-0931">ER-Golgi transport</keyword>
<evidence type="ECO:0000256" key="9">
    <source>
        <dbReference type="ARBA" id="ARBA00023329"/>
    </source>
</evidence>
<dbReference type="GO" id="GO:0030127">
    <property type="term" value="C:COPII vesicle coat"/>
    <property type="evidence" value="ECO:0007669"/>
    <property type="project" value="InterPro"/>
</dbReference>
<name>A0A438FVX8_VITVI</name>
<dbReference type="GO" id="GO:0006886">
    <property type="term" value="P:intracellular protein transport"/>
    <property type="evidence" value="ECO:0007669"/>
    <property type="project" value="InterPro"/>
</dbReference>
<feature type="domain" description="Zinc finger Sec23/Sec24-type" evidence="11">
    <location>
        <begin position="55"/>
        <end position="93"/>
    </location>
</feature>
<dbReference type="PANTHER" id="PTHR11141">
    <property type="entry name" value="PROTEIN TRANSPORT PROTEIN SEC23"/>
    <property type="match status" value="1"/>
</dbReference>
<evidence type="ECO:0000256" key="6">
    <source>
        <dbReference type="ARBA" id="ARBA00022892"/>
    </source>
</evidence>
<dbReference type="InterPro" id="IPR036174">
    <property type="entry name" value="Znf_Sec23_Sec24_sf"/>
</dbReference>
<dbReference type="SUPFAM" id="SSF53300">
    <property type="entry name" value="vWA-like"/>
    <property type="match status" value="1"/>
</dbReference>
<feature type="domain" description="Sec23/Sec24 trunk" evidence="12">
    <location>
        <begin position="132"/>
        <end position="368"/>
    </location>
</feature>
<dbReference type="Gene3D" id="2.30.30.380">
    <property type="entry name" value="Zn-finger domain of Sec23/24"/>
    <property type="match status" value="1"/>
</dbReference>
<dbReference type="Pfam" id="PF04810">
    <property type="entry name" value="zf-Sec23_Sec24"/>
    <property type="match status" value="1"/>
</dbReference>
<protein>
    <recommendedName>
        <fullName evidence="10">Protein transport protein SEC23</fullName>
    </recommendedName>
</protein>
<keyword evidence="4 10" id="KW-0256">Endoplasmic reticulum</keyword>
<keyword evidence="7 10" id="KW-0653">Protein transport</keyword>
<comment type="similarity">
    <text evidence="1 10">Belongs to the SEC23/SEC24 family. SEC23 subfamily.</text>
</comment>
<keyword evidence="2 10" id="KW-0813">Transport</keyword>
<keyword evidence="9 10" id="KW-0968">Cytoplasmic vesicle</keyword>
<keyword evidence="8 10" id="KW-0472">Membrane</keyword>
<dbReference type="InterPro" id="IPR037364">
    <property type="entry name" value="Sec23"/>
</dbReference>
<evidence type="ECO:0000256" key="7">
    <source>
        <dbReference type="ARBA" id="ARBA00022927"/>
    </source>
</evidence>
<evidence type="ECO:0000256" key="3">
    <source>
        <dbReference type="ARBA" id="ARBA00022723"/>
    </source>
</evidence>
<evidence type="ECO:0000256" key="10">
    <source>
        <dbReference type="RuleBase" id="RU365030"/>
    </source>
</evidence>
<evidence type="ECO:0000259" key="11">
    <source>
        <dbReference type="Pfam" id="PF04810"/>
    </source>
</evidence>
<proteinExistence type="inferred from homology"/>
<evidence type="ECO:0000256" key="1">
    <source>
        <dbReference type="ARBA" id="ARBA00009210"/>
    </source>
</evidence>
<dbReference type="Gene3D" id="3.40.50.410">
    <property type="entry name" value="von Willebrand factor, type A domain"/>
    <property type="match status" value="1"/>
</dbReference>
<comment type="caution">
    <text evidence="14">The sequence shown here is derived from an EMBL/GenBank/DDBJ whole genome shotgun (WGS) entry which is preliminary data.</text>
</comment>
<keyword evidence="3 10" id="KW-0479">Metal-binding</keyword>
<evidence type="ECO:0000259" key="13">
    <source>
        <dbReference type="Pfam" id="PF13966"/>
    </source>
</evidence>
<dbReference type="InterPro" id="IPR036465">
    <property type="entry name" value="vWFA_dom_sf"/>
</dbReference>
<dbReference type="Pfam" id="PF13966">
    <property type="entry name" value="zf-RVT"/>
    <property type="match status" value="1"/>
</dbReference>
<dbReference type="FunFam" id="3.40.50.410:FF:000008">
    <property type="entry name" value="Protein transport protein SEC23"/>
    <property type="match status" value="1"/>
</dbReference>
<keyword evidence="10" id="KW-0963">Cytoplasm</keyword>
<keyword evidence="5 10" id="KW-0862">Zinc</keyword>
<dbReference type="InterPro" id="IPR006896">
    <property type="entry name" value="Sec23/24_trunk_dom"/>
</dbReference>
<reference evidence="14 15" key="1">
    <citation type="journal article" date="2018" name="PLoS Genet.">
        <title>Population sequencing reveals clonal diversity and ancestral inbreeding in the grapevine cultivar Chardonnay.</title>
        <authorList>
            <person name="Roach M.J."/>
            <person name="Johnson D.L."/>
            <person name="Bohlmann J."/>
            <person name="van Vuuren H.J."/>
            <person name="Jones S.J."/>
            <person name="Pretorius I.S."/>
            <person name="Schmidt S.A."/>
            <person name="Borneman A.R."/>
        </authorList>
    </citation>
    <scope>NUCLEOTIDE SEQUENCE [LARGE SCALE GENOMIC DNA]</scope>
    <source>
        <strain evidence="15">cv. Chardonnay</strain>
        <tissue evidence="14">Leaf</tissue>
    </source>
</reference>
<comment type="subcellular location">
    <subcellularLocation>
        <location evidence="10">Cytoplasmic vesicle</location>
        <location evidence="10">COPII-coated vesicle membrane</location>
        <topology evidence="10">Peripheral membrane protein</topology>
        <orientation evidence="10">Cytoplasmic side</orientation>
    </subcellularLocation>
    <subcellularLocation>
        <location evidence="10">Endoplasmic reticulum membrane</location>
        <topology evidence="10">Peripheral membrane protein</topology>
        <orientation evidence="10">Cytoplasmic side</orientation>
    </subcellularLocation>
</comment>